<evidence type="ECO:0000313" key="1">
    <source>
        <dbReference type="EnsemblMetazoa" id="CLYHEMP004569.1"/>
    </source>
</evidence>
<dbReference type="EnsemblMetazoa" id="CLYHEMT004569.1">
    <property type="protein sequence ID" value="CLYHEMP004569.1"/>
    <property type="gene ID" value="CLYHEMG004569"/>
</dbReference>
<accession>A0A7M5UUZ1</accession>
<sequence length="169" mass="19042">MGCGKSKEIAEDVVQYREKPRRRRPRLDSVVAKQTDSLGYVVYSTPTEGYNLSHGLHVYDSGSNLGLLCITSMKIVHQANDLARIEVPLTEIINVKPKLLQMNYMTYPNDGIISIKCRIDEDIICANFKVDSPEKTCGEIEKARKSCCANNNTLKRSSLSRSSRIIFKQ</sequence>
<dbReference type="AlphaFoldDB" id="A0A7M5UUZ1"/>
<keyword evidence="2" id="KW-1185">Reference proteome</keyword>
<name>A0A7M5UUZ1_9CNID</name>
<evidence type="ECO:0000313" key="2">
    <source>
        <dbReference type="Proteomes" id="UP000594262"/>
    </source>
</evidence>
<proteinExistence type="predicted"/>
<reference evidence="1" key="1">
    <citation type="submission" date="2021-01" db="UniProtKB">
        <authorList>
            <consortium name="EnsemblMetazoa"/>
        </authorList>
    </citation>
    <scope>IDENTIFICATION</scope>
</reference>
<organism evidence="1 2">
    <name type="scientific">Clytia hemisphaerica</name>
    <dbReference type="NCBI Taxonomy" id="252671"/>
    <lineage>
        <taxon>Eukaryota</taxon>
        <taxon>Metazoa</taxon>
        <taxon>Cnidaria</taxon>
        <taxon>Hydrozoa</taxon>
        <taxon>Hydroidolina</taxon>
        <taxon>Leptothecata</taxon>
        <taxon>Obeliida</taxon>
        <taxon>Clytiidae</taxon>
        <taxon>Clytia</taxon>
    </lineage>
</organism>
<dbReference type="OrthoDB" id="10435701at2759"/>
<dbReference type="Proteomes" id="UP000594262">
    <property type="component" value="Unplaced"/>
</dbReference>
<protein>
    <submittedName>
        <fullName evidence="1">Uncharacterized protein</fullName>
    </submittedName>
</protein>